<keyword evidence="4" id="KW-1185">Reference proteome</keyword>
<comment type="caution">
    <text evidence="3">The sequence shown here is derived from an EMBL/GenBank/DDBJ whole genome shotgun (WGS) entry which is preliminary data.</text>
</comment>
<dbReference type="STRING" id="86259.A0A4Z1PFY1"/>
<feature type="compositionally biased region" description="Acidic residues" evidence="1">
    <location>
        <begin position="79"/>
        <end position="102"/>
    </location>
</feature>
<organism evidence="3 4">
    <name type="scientific">Venturia nashicola</name>
    <dbReference type="NCBI Taxonomy" id="86259"/>
    <lineage>
        <taxon>Eukaryota</taxon>
        <taxon>Fungi</taxon>
        <taxon>Dikarya</taxon>
        <taxon>Ascomycota</taxon>
        <taxon>Pezizomycotina</taxon>
        <taxon>Dothideomycetes</taxon>
        <taxon>Pleosporomycetidae</taxon>
        <taxon>Venturiales</taxon>
        <taxon>Venturiaceae</taxon>
        <taxon>Venturia</taxon>
    </lineage>
</organism>
<feature type="transmembrane region" description="Helical" evidence="2">
    <location>
        <begin position="169"/>
        <end position="191"/>
    </location>
</feature>
<dbReference type="EMBL" id="SNSC02000001">
    <property type="protein sequence ID" value="TID27853.1"/>
    <property type="molecule type" value="Genomic_DNA"/>
</dbReference>
<dbReference type="PANTHER" id="PTHR28532:SF1">
    <property type="entry name" value="ORAL CANCER OVEREXPRESSED 1"/>
    <property type="match status" value="1"/>
</dbReference>
<feature type="region of interest" description="Disordered" evidence="1">
    <location>
        <begin position="79"/>
        <end position="112"/>
    </location>
</feature>
<protein>
    <submittedName>
        <fullName evidence="3">Immunoglobulin G-binding protein A-like</fullName>
    </submittedName>
</protein>
<evidence type="ECO:0000256" key="1">
    <source>
        <dbReference type="SAM" id="MobiDB-lite"/>
    </source>
</evidence>
<keyword evidence="2" id="KW-1133">Transmembrane helix</keyword>
<keyword evidence="2" id="KW-0472">Membrane</keyword>
<dbReference type="InterPro" id="IPR052436">
    <property type="entry name" value="LTO1_adapter"/>
</dbReference>
<feature type="region of interest" description="Disordered" evidence="1">
    <location>
        <begin position="714"/>
        <end position="736"/>
    </location>
</feature>
<keyword evidence="2" id="KW-0812">Transmembrane</keyword>
<accession>A0A4Z1PFY1</accession>
<dbReference type="PANTHER" id="PTHR28532">
    <property type="entry name" value="GEO13458P1"/>
    <property type="match status" value="1"/>
</dbReference>
<feature type="compositionally biased region" description="Low complexity" evidence="1">
    <location>
        <begin position="970"/>
        <end position="1000"/>
    </location>
</feature>
<evidence type="ECO:0000313" key="3">
    <source>
        <dbReference type="EMBL" id="TID27853.1"/>
    </source>
</evidence>
<sequence>MGLLDFLHVCAVLVHANAICNHRSLIWFSSSTDFGPVFVVLTVFILLIVFESAAALLLVSLFQTLYSLLPPISADIEPKDDLDDVSDNESDDEFDYDPDNEPDNTPHQDRHDDSIGVPGILSVCADLAQSYAVIAFICSLQSPNKCYESLDSCYDFLDSKVNFLVINPLTALAVLSPGILLVIIAAAVLVYGCFEVLCYFCVTLPASALKAILVRVLRTCFARVPPPAVNAYFARVLPRFSAGPTTRHDNAPDDDSTTGRSPINHGLARTPVNGISDAMVLHEVPSELVQLPKGNGPASVPAKGDGLVSPPVNTVSKTMVVYDAPPQFFQLPKGGGPSHVYVNGQIPIHNTVDIGPFLPRPQHRVAANTQSSIRIVSETKLISSPPEHRFPANTRSCIKTVAETEPFHPHTQAPPPIKMSIISRTVAETEPVPYQIPSLALLNQYEQVLFEGHTQAWQDAHVNSVIQALQAQAEANEAYEQGFANGGGQEFLSGLETGRQEGLAIGGAQGLVVGRDTGRQQGFLDGEAQGLLVGRKTGLEEAGLQQGFSNGEAQGLRAGRKAGLHQGFSEGEAAGIRIGLESGFKDGEATGFQNGIDQGFTRGYRYGETVFLSSSAAGESFGYDTELVEPKNLTTEVCIECVHGNQLPIGMRMPSAPTTHDVDGQAPREILVPFGTATSSQEAVHAVVDHKALGTNVSEPDQNQRQADSEIALSAPLPPSAPPSPQNSGFLSGPSSSQPFFGPGAVANICNDFIPGLGFPATEKPQIYSASPDATSPLVSGIRSKCSAGSTPLIPQSESAPTLPSSHTTLPSNIPIPQQSRFQLGDASMTVSKDSVKVFRPALARIKRYELAGSCPLPAVISSIPALATNDPSKVFEFEAPTFRKAHTEKNSALLVSSPTSLLEKSSNASFFSSQSFQEPQSPWAFASSSATQASSSCPIDDTTKAVIFKFTASDLSSSSASSCATATVSPAAPSVTSSPTAAPTTTTAQPSSSATSKAALKNAKDSSLLNPSTKRGGKRGKAPRSNTSR</sequence>
<feature type="region of interest" description="Disordered" evidence="1">
    <location>
        <begin position="244"/>
        <end position="267"/>
    </location>
</feature>
<name>A0A4Z1PFY1_9PEZI</name>
<evidence type="ECO:0000256" key="2">
    <source>
        <dbReference type="SAM" id="Phobius"/>
    </source>
</evidence>
<feature type="region of interest" description="Disordered" evidence="1">
    <location>
        <begin position="970"/>
        <end position="1030"/>
    </location>
</feature>
<gene>
    <name evidence="3" type="ORF">E6O75_ATG00620</name>
</gene>
<evidence type="ECO:0000313" key="4">
    <source>
        <dbReference type="Proteomes" id="UP000298493"/>
    </source>
</evidence>
<dbReference type="AlphaFoldDB" id="A0A4Z1PFY1"/>
<feature type="transmembrane region" description="Helical" evidence="2">
    <location>
        <begin position="34"/>
        <end position="59"/>
    </location>
</feature>
<reference evidence="3 4" key="1">
    <citation type="submission" date="2019-04" db="EMBL/GenBank/DDBJ databases">
        <title>High contiguity whole genome sequence and gene annotation resource for two Venturia nashicola isolates.</title>
        <authorList>
            <person name="Prokchorchik M."/>
            <person name="Won K."/>
            <person name="Lee Y."/>
            <person name="Choi E.D."/>
            <person name="Segonzac C."/>
            <person name="Sohn K.H."/>
        </authorList>
    </citation>
    <scope>NUCLEOTIDE SEQUENCE [LARGE SCALE GENOMIC DNA]</scope>
    <source>
        <strain evidence="3 4">PRI2</strain>
    </source>
</reference>
<proteinExistence type="predicted"/>
<feature type="compositionally biased region" description="Pro residues" evidence="1">
    <location>
        <begin position="716"/>
        <end position="725"/>
    </location>
</feature>
<dbReference type="Proteomes" id="UP000298493">
    <property type="component" value="Unassembled WGS sequence"/>
</dbReference>